<evidence type="ECO:0000256" key="1">
    <source>
        <dbReference type="ARBA" id="ARBA00012528"/>
    </source>
</evidence>
<evidence type="ECO:0000256" key="2">
    <source>
        <dbReference type="ARBA" id="ARBA00034247"/>
    </source>
</evidence>
<protein>
    <recommendedName>
        <fullName evidence="1">diguanylate cyclase</fullName>
        <ecNumber evidence="1">2.7.7.65</ecNumber>
    </recommendedName>
</protein>
<dbReference type="PANTHER" id="PTHR45138:SF9">
    <property type="entry name" value="DIGUANYLATE CYCLASE DGCM-RELATED"/>
    <property type="match status" value="1"/>
</dbReference>
<dbReference type="SUPFAM" id="SSF55073">
    <property type="entry name" value="Nucleotide cyclase"/>
    <property type="match status" value="1"/>
</dbReference>
<dbReference type="InterPro" id="IPR050469">
    <property type="entry name" value="Diguanylate_Cyclase"/>
</dbReference>
<proteinExistence type="predicted"/>
<evidence type="ECO:0000313" key="4">
    <source>
        <dbReference type="EMBL" id="AZG77656.1"/>
    </source>
</evidence>
<dbReference type="PANTHER" id="PTHR45138">
    <property type="entry name" value="REGULATORY COMPONENTS OF SENSORY TRANSDUCTION SYSTEM"/>
    <property type="match status" value="1"/>
</dbReference>
<dbReference type="Pfam" id="PF00990">
    <property type="entry name" value="GGDEF"/>
    <property type="match status" value="1"/>
</dbReference>
<dbReference type="EMBL" id="CP034086">
    <property type="protein sequence ID" value="AZG77656.1"/>
    <property type="molecule type" value="Genomic_DNA"/>
</dbReference>
<dbReference type="InterPro" id="IPR043128">
    <property type="entry name" value="Rev_trsase/Diguanyl_cyclase"/>
</dbReference>
<dbReference type="GO" id="GO:0052621">
    <property type="term" value="F:diguanylate cyclase activity"/>
    <property type="evidence" value="ECO:0007669"/>
    <property type="project" value="UniProtKB-EC"/>
</dbReference>
<dbReference type="EC" id="2.7.7.65" evidence="1"/>
<dbReference type="KEGG" id="mros:EHO51_13455"/>
<sequence>MPFSKLSREQKRTTLNELRQALFQHELWYENFNRTIICDQVPDERDFREDANHRWPLGQWLHGAGAGRLGSHPSFSQILLAHELMHRHAAIMLRTASEHRSIPLDDYELFLSALKQVRAQLVTIKHELEDALRNRDPLTGAGNHIAMLTALSERQALAPRPTCLAMMDLDHFREVNDTYGHTLGDEFLVQYAEFVMSHLRPHDEFFRFGGEKFLYCAADADLDQGRAIAEQLRKGLSDREFFVEGYLPLTVTASFGLTLLDPSVPVEQSIERADQALHAAKAAGRDRIANWQAPN</sequence>
<dbReference type="InterPro" id="IPR029787">
    <property type="entry name" value="Nucleotide_cyclase"/>
</dbReference>
<dbReference type="GO" id="GO:0043709">
    <property type="term" value="P:cell adhesion involved in single-species biofilm formation"/>
    <property type="evidence" value="ECO:0007669"/>
    <property type="project" value="TreeGrafter"/>
</dbReference>
<dbReference type="NCBIfam" id="TIGR00254">
    <property type="entry name" value="GGDEF"/>
    <property type="match status" value="1"/>
</dbReference>
<dbReference type="Gene3D" id="1.20.120.30">
    <property type="entry name" value="Aspartate receptor, ligand-binding domain"/>
    <property type="match status" value="1"/>
</dbReference>
<reference evidence="4 5" key="1">
    <citation type="submission" date="2018-11" db="EMBL/GenBank/DDBJ databases">
        <title>Genome squencing of methanotrophic bacteria isolated from alkaline groundwater in Korea.</title>
        <authorList>
            <person name="Nguyen L.N."/>
        </authorList>
    </citation>
    <scope>NUCLEOTIDE SEQUENCE [LARGE SCALE GENOMIC DNA]</scope>
    <source>
        <strain evidence="4 5">GW6</strain>
    </source>
</reference>
<dbReference type="SMART" id="SM00267">
    <property type="entry name" value="GGDEF"/>
    <property type="match status" value="1"/>
</dbReference>
<dbReference type="GO" id="GO:0005886">
    <property type="term" value="C:plasma membrane"/>
    <property type="evidence" value="ECO:0007669"/>
    <property type="project" value="TreeGrafter"/>
</dbReference>
<accession>A0A3G8M6Z9</accession>
<evidence type="ECO:0000313" key="5">
    <source>
        <dbReference type="Proteomes" id="UP000273982"/>
    </source>
</evidence>
<dbReference type="Gene3D" id="3.30.70.270">
    <property type="match status" value="1"/>
</dbReference>
<dbReference type="AlphaFoldDB" id="A0A3G8M6Z9"/>
<gene>
    <name evidence="4" type="ORF">EHO51_13455</name>
</gene>
<dbReference type="CDD" id="cd01949">
    <property type="entry name" value="GGDEF"/>
    <property type="match status" value="1"/>
</dbReference>
<dbReference type="InterPro" id="IPR000160">
    <property type="entry name" value="GGDEF_dom"/>
</dbReference>
<feature type="domain" description="GGDEF" evidence="3">
    <location>
        <begin position="160"/>
        <end position="293"/>
    </location>
</feature>
<dbReference type="PROSITE" id="PS50887">
    <property type="entry name" value="GGDEF"/>
    <property type="match status" value="1"/>
</dbReference>
<comment type="catalytic activity">
    <reaction evidence="2">
        <text>2 GTP = 3',3'-c-di-GMP + 2 diphosphate</text>
        <dbReference type="Rhea" id="RHEA:24898"/>
        <dbReference type="ChEBI" id="CHEBI:33019"/>
        <dbReference type="ChEBI" id="CHEBI:37565"/>
        <dbReference type="ChEBI" id="CHEBI:58805"/>
        <dbReference type="EC" id="2.7.7.65"/>
    </reaction>
</comment>
<dbReference type="Proteomes" id="UP000273982">
    <property type="component" value="Chromosome"/>
</dbReference>
<dbReference type="GO" id="GO:1902201">
    <property type="term" value="P:negative regulation of bacterial-type flagellum-dependent cell motility"/>
    <property type="evidence" value="ECO:0007669"/>
    <property type="project" value="TreeGrafter"/>
</dbReference>
<evidence type="ECO:0000259" key="3">
    <source>
        <dbReference type="PROSITE" id="PS50887"/>
    </source>
</evidence>
<name>A0A3G8M6Z9_9HYPH</name>
<organism evidence="4 5">
    <name type="scientific">Methylocystis rosea</name>
    <dbReference type="NCBI Taxonomy" id="173366"/>
    <lineage>
        <taxon>Bacteria</taxon>
        <taxon>Pseudomonadati</taxon>
        <taxon>Pseudomonadota</taxon>
        <taxon>Alphaproteobacteria</taxon>
        <taxon>Hyphomicrobiales</taxon>
        <taxon>Methylocystaceae</taxon>
        <taxon>Methylocystis</taxon>
    </lineage>
</organism>